<dbReference type="Proteomes" id="UP001476798">
    <property type="component" value="Unassembled WGS sequence"/>
</dbReference>
<protein>
    <submittedName>
        <fullName evidence="1">Uncharacterized protein</fullName>
    </submittedName>
</protein>
<accession>A0ABV0MMS8</accession>
<feature type="non-terminal residue" evidence="1">
    <location>
        <position position="1"/>
    </location>
</feature>
<dbReference type="EMBL" id="JAHRIO010006988">
    <property type="protein sequence ID" value="MEQ2160416.1"/>
    <property type="molecule type" value="Genomic_DNA"/>
</dbReference>
<organism evidence="1 2">
    <name type="scientific">Goodea atripinnis</name>
    <dbReference type="NCBI Taxonomy" id="208336"/>
    <lineage>
        <taxon>Eukaryota</taxon>
        <taxon>Metazoa</taxon>
        <taxon>Chordata</taxon>
        <taxon>Craniata</taxon>
        <taxon>Vertebrata</taxon>
        <taxon>Euteleostomi</taxon>
        <taxon>Actinopterygii</taxon>
        <taxon>Neopterygii</taxon>
        <taxon>Teleostei</taxon>
        <taxon>Neoteleostei</taxon>
        <taxon>Acanthomorphata</taxon>
        <taxon>Ovalentaria</taxon>
        <taxon>Atherinomorphae</taxon>
        <taxon>Cyprinodontiformes</taxon>
        <taxon>Goodeidae</taxon>
        <taxon>Goodea</taxon>
    </lineage>
</organism>
<evidence type="ECO:0000313" key="2">
    <source>
        <dbReference type="Proteomes" id="UP001476798"/>
    </source>
</evidence>
<name>A0ABV0MMS8_9TELE</name>
<proteinExistence type="predicted"/>
<comment type="caution">
    <text evidence="1">The sequence shown here is derived from an EMBL/GenBank/DDBJ whole genome shotgun (WGS) entry which is preliminary data.</text>
</comment>
<keyword evidence="2" id="KW-1185">Reference proteome</keyword>
<sequence length="114" mass="12355">RMASDLVKRYEKAGVDPRVALYVDCGCCPGTVFRRCGLASDQGGVGSPLLTEDTRSRHHSQAVGGGVCCSAHRVPWQRLPWFSSVCLRENRAHLAAPEEACEVQPRSSGCCSLH</sequence>
<reference evidence="1 2" key="1">
    <citation type="submission" date="2021-06" db="EMBL/GenBank/DDBJ databases">
        <authorList>
            <person name="Palmer J.M."/>
        </authorList>
    </citation>
    <scope>NUCLEOTIDE SEQUENCE [LARGE SCALE GENOMIC DNA]</scope>
    <source>
        <strain evidence="1 2">GA_2019</strain>
        <tissue evidence="1">Muscle</tissue>
    </source>
</reference>
<gene>
    <name evidence="1" type="ORF">GOODEAATRI_033469</name>
</gene>
<evidence type="ECO:0000313" key="1">
    <source>
        <dbReference type="EMBL" id="MEQ2160416.1"/>
    </source>
</evidence>